<feature type="compositionally biased region" description="Gly residues" evidence="1">
    <location>
        <begin position="117"/>
        <end position="132"/>
    </location>
</feature>
<evidence type="ECO:0000313" key="3">
    <source>
        <dbReference type="Proteomes" id="UP001152024"/>
    </source>
</evidence>
<keyword evidence="3" id="KW-1185">Reference proteome</keyword>
<reference evidence="2" key="1">
    <citation type="submission" date="2022-09" db="EMBL/GenBank/DDBJ databases">
        <title>Fusarium specimens isolated from Avocado Roots.</title>
        <authorList>
            <person name="Stajich J."/>
            <person name="Roper C."/>
            <person name="Heimlech-Rivalta G."/>
        </authorList>
    </citation>
    <scope>NUCLEOTIDE SEQUENCE</scope>
    <source>
        <strain evidence="2">CF00095</strain>
    </source>
</reference>
<sequence length="175" mass="17501">MTRDTGSDGSFCCGLPNPFKRKKEEQGPIGQARDAGHIEHLRQPVRIDDEGRPINSMDQPIQGSILHQRDDVGGDTPRIASLLATPADLYGQVIPLKDLTPRSAAGHSAAGHSAAGPSGGGPSAAGPSGGGPRAAAAATGGGPSSASEAVVVKGKDKGEAEENGGGNLATAINLI</sequence>
<accession>A0ABQ8RKX3</accession>
<proteinExistence type="predicted"/>
<comment type="caution">
    <text evidence="2">The sequence shown here is derived from an EMBL/GenBank/DDBJ whole genome shotgun (WGS) entry which is preliminary data.</text>
</comment>
<evidence type="ECO:0000313" key="2">
    <source>
        <dbReference type="EMBL" id="KAJ4137411.1"/>
    </source>
</evidence>
<feature type="region of interest" description="Disordered" evidence="1">
    <location>
        <begin position="1"/>
        <end position="59"/>
    </location>
</feature>
<feature type="compositionally biased region" description="Basic and acidic residues" evidence="1">
    <location>
        <begin position="34"/>
        <end position="52"/>
    </location>
</feature>
<evidence type="ECO:0000256" key="1">
    <source>
        <dbReference type="SAM" id="MobiDB-lite"/>
    </source>
</evidence>
<dbReference type="EMBL" id="JAOQBH010000004">
    <property type="protein sequence ID" value="KAJ4137411.1"/>
    <property type="molecule type" value="Genomic_DNA"/>
</dbReference>
<feature type="region of interest" description="Disordered" evidence="1">
    <location>
        <begin position="101"/>
        <end position="175"/>
    </location>
</feature>
<protein>
    <submittedName>
        <fullName evidence="2">Uncharacterized protein</fullName>
    </submittedName>
</protein>
<dbReference type="Proteomes" id="UP001152024">
    <property type="component" value="Unassembled WGS sequence"/>
</dbReference>
<organism evidence="2 3">
    <name type="scientific">Fusarium equiseti</name>
    <name type="common">Fusarium scirpi</name>
    <dbReference type="NCBI Taxonomy" id="61235"/>
    <lineage>
        <taxon>Eukaryota</taxon>
        <taxon>Fungi</taxon>
        <taxon>Dikarya</taxon>
        <taxon>Ascomycota</taxon>
        <taxon>Pezizomycotina</taxon>
        <taxon>Sordariomycetes</taxon>
        <taxon>Hypocreomycetidae</taxon>
        <taxon>Hypocreales</taxon>
        <taxon>Nectriaceae</taxon>
        <taxon>Fusarium</taxon>
        <taxon>Fusarium incarnatum-equiseti species complex</taxon>
    </lineage>
</organism>
<gene>
    <name evidence="2" type="ORF">NW768_002998</name>
</gene>
<name>A0ABQ8RKX3_FUSEQ</name>
<feature type="compositionally biased region" description="Low complexity" evidence="1">
    <location>
        <begin position="101"/>
        <end position="116"/>
    </location>
</feature>